<comment type="caution">
    <text evidence="1">The sequence shown here is derived from an EMBL/GenBank/DDBJ whole genome shotgun (WGS) entry which is preliminary data.</text>
</comment>
<dbReference type="GO" id="GO:0051959">
    <property type="term" value="F:dynein light intermediate chain binding"/>
    <property type="evidence" value="ECO:0007669"/>
    <property type="project" value="InterPro"/>
</dbReference>
<proteinExistence type="predicted"/>
<dbReference type="EMBL" id="JARQZJ010000101">
    <property type="protein sequence ID" value="KAK9886616.1"/>
    <property type="molecule type" value="Genomic_DNA"/>
</dbReference>
<dbReference type="FunFam" id="1.20.58.1120:FF:000002">
    <property type="entry name" value="Dynein heavy chain 9, axonemal"/>
    <property type="match status" value="1"/>
</dbReference>
<dbReference type="GO" id="GO:0030286">
    <property type="term" value="C:dynein complex"/>
    <property type="evidence" value="ECO:0007669"/>
    <property type="project" value="InterPro"/>
</dbReference>
<keyword evidence="2" id="KW-1185">Reference proteome</keyword>
<evidence type="ECO:0000313" key="1">
    <source>
        <dbReference type="EMBL" id="KAK9886616.1"/>
    </source>
</evidence>
<gene>
    <name evidence="1" type="ORF">WA026_017538</name>
</gene>
<organism evidence="1 2">
    <name type="scientific">Henosepilachna vigintioctopunctata</name>
    <dbReference type="NCBI Taxonomy" id="420089"/>
    <lineage>
        <taxon>Eukaryota</taxon>
        <taxon>Metazoa</taxon>
        <taxon>Ecdysozoa</taxon>
        <taxon>Arthropoda</taxon>
        <taxon>Hexapoda</taxon>
        <taxon>Insecta</taxon>
        <taxon>Pterygota</taxon>
        <taxon>Neoptera</taxon>
        <taxon>Endopterygota</taxon>
        <taxon>Coleoptera</taxon>
        <taxon>Polyphaga</taxon>
        <taxon>Cucujiformia</taxon>
        <taxon>Coccinelloidea</taxon>
        <taxon>Coccinellidae</taxon>
        <taxon>Epilachninae</taxon>
        <taxon>Epilachnini</taxon>
        <taxon>Henosepilachna</taxon>
    </lineage>
</organism>
<dbReference type="AlphaFoldDB" id="A0AAW1USV7"/>
<dbReference type="PANTHER" id="PTHR45703">
    <property type="entry name" value="DYNEIN HEAVY CHAIN"/>
    <property type="match status" value="1"/>
</dbReference>
<dbReference type="Proteomes" id="UP001431783">
    <property type="component" value="Unassembled WGS sequence"/>
</dbReference>
<accession>A0AAW1USV7</accession>
<protein>
    <submittedName>
        <fullName evidence="1">Uncharacterized protein</fullName>
    </submittedName>
</protein>
<dbReference type="GO" id="GO:0007018">
    <property type="term" value="P:microtubule-based movement"/>
    <property type="evidence" value="ECO:0007669"/>
    <property type="project" value="InterPro"/>
</dbReference>
<evidence type="ECO:0000313" key="2">
    <source>
        <dbReference type="Proteomes" id="UP001431783"/>
    </source>
</evidence>
<reference evidence="1 2" key="1">
    <citation type="submission" date="2023-03" db="EMBL/GenBank/DDBJ databases">
        <title>Genome insight into feeding habits of ladybird beetles.</title>
        <authorList>
            <person name="Li H.-S."/>
            <person name="Huang Y.-H."/>
            <person name="Pang H."/>
        </authorList>
    </citation>
    <scope>NUCLEOTIDE SEQUENCE [LARGE SCALE GENOMIC DNA]</scope>
    <source>
        <strain evidence="1">SYSU_2023b</strain>
        <tissue evidence="1">Whole body</tissue>
    </source>
</reference>
<sequence>MRKTLRSCLNEAIGNYEEKPREHWIFDYPAQPALCGTQIWWTTEVNHALARLEEGYDSALKDYQRKQISQLNALISLLLGDLTPGDRQKIMTICTIDVHSRDVVHKMIVAKVENAQAFQWQSQLRHRWDVKQNDCFGNICDAQFRYQYEYLGTPHVW</sequence>
<dbReference type="PANTHER" id="PTHR45703:SF8">
    <property type="entry name" value="DYNEINS HEAVY CHAIN"/>
    <property type="match status" value="1"/>
</dbReference>
<dbReference type="Gene3D" id="1.20.58.1120">
    <property type="match status" value="1"/>
</dbReference>
<dbReference type="GO" id="GO:0045505">
    <property type="term" value="F:dynein intermediate chain binding"/>
    <property type="evidence" value="ECO:0007669"/>
    <property type="project" value="InterPro"/>
</dbReference>
<name>A0AAW1USV7_9CUCU</name>
<dbReference type="InterPro" id="IPR026983">
    <property type="entry name" value="DHC"/>
</dbReference>